<protein>
    <submittedName>
        <fullName evidence="2">Uncharacterized protein</fullName>
    </submittedName>
</protein>
<evidence type="ECO:0000256" key="1">
    <source>
        <dbReference type="SAM" id="Phobius"/>
    </source>
</evidence>
<dbReference type="AlphaFoldDB" id="A0A7J6FA16"/>
<accession>A0A7J6FA16</accession>
<name>A0A7J6FA16_CANSA</name>
<dbReference type="Proteomes" id="UP000525078">
    <property type="component" value="Unassembled WGS sequence"/>
</dbReference>
<keyword evidence="1" id="KW-0812">Transmembrane</keyword>
<dbReference type="Pfam" id="PF03140">
    <property type="entry name" value="DUF247"/>
    <property type="match status" value="1"/>
</dbReference>
<dbReference type="InterPro" id="IPR004158">
    <property type="entry name" value="DUF247_pln"/>
</dbReference>
<dbReference type="PANTHER" id="PTHR31549">
    <property type="entry name" value="PROTEIN, PUTATIVE (DUF247)-RELATED-RELATED"/>
    <property type="match status" value="1"/>
</dbReference>
<feature type="transmembrane region" description="Helical" evidence="1">
    <location>
        <begin position="432"/>
        <end position="455"/>
    </location>
</feature>
<comment type="caution">
    <text evidence="2">The sequence shown here is derived from an EMBL/GenBank/DDBJ whole genome shotgun (WGS) entry which is preliminary data.</text>
</comment>
<keyword evidence="1" id="KW-1133">Transmembrane helix</keyword>
<organism evidence="2 3">
    <name type="scientific">Cannabis sativa</name>
    <name type="common">Hemp</name>
    <name type="synonym">Marijuana</name>
    <dbReference type="NCBI Taxonomy" id="3483"/>
    <lineage>
        <taxon>Eukaryota</taxon>
        <taxon>Viridiplantae</taxon>
        <taxon>Streptophyta</taxon>
        <taxon>Embryophyta</taxon>
        <taxon>Tracheophyta</taxon>
        <taxon>Spermatophyta</taxon>
        <taxon>Magnoliopsida</taxon>
        <taxon>eudicotyledons</taxon>
        <taxon>Gunneridae</taxon>
        <taxon>Pentapetalae</taxon>
        <taxon>rosids</taxon>
        <taxon>fabids</taxon>
        <taxon>Rosales</taxon>
        <taxon>Cannabaceae</taxon>
        <taxon>Cannabis</taxon>
    </lineage>
</organism>
<dbReference type="EMBL" id="JAATIP010000143">
    <property type="protein sequence ID" value="KAF4367465.1"/>
    <property type="molecule type" value="Genomic_DNA"/>
</dbReference>
<gene>
    <name evidence="2" type="ORF">F8388_025883</name>
</gene>
<dbReference type="PANTHER" id="PTHR31549:SF191">
    <property type="entry name" value="DUF247 DOMAIN PROTEIN"/>
    <property type="match status" value="1"/>
</dbReference>
<sequence>MREEYCVNVDNEIQAEITTDQESDEVTPSNESNNTKWLKDLIHRYKRDNPLKKSDYIYRCQLKIEGRLDLPYRLTAWFIKDLSYDDTGESLFEDFTRQSQDLLEYFTYHGRPYDKEDLTRHLFLSGCTILMFIRCYTGNSLEILFGIGNGEARRIQEYLFRFDNQIPFGVVELLVNLSNDPNQLKKDIVEFIYINNMITKDLPIPSSNKCLLNQWNDILLVKNNKDVHLLHLLYLLITSSDGNIVSTNNNKRNHEDCSTILCSCFCRQKLNCNDPKGFFRNVEELTSTGIELEPSSSGLATISFSGKCFNLKGHLKLPPLIVDEWTERKLHNLLLYEKFLKKHYMLISYVKFMDILIDREQDVKELRAFRVLQNRLSSDADVAYLFNKLGSECSDPQDDFYRDVKIKIQHHCERKYAIWMTQVYQKYFSNPWAIIGLMAAVIVLSLAAVQAWFAVNPRKSWSRSSLGLGPDLRFEVRVRSRSEFEFVFRSILV</sequence>
<reference evidence="2 3" key="1">
    <citation type="journal article" date="2020" name="bioRxiv">
        <title>Sequence and annotation of 42 cannabis genomes reveals extensive copy number variation in cannabinoid synthesis and pathogen resistance genes.</title>
        <authorList>
            <person name="Mckernan K.J."/>
            <person name="Helbert Y."/>
            <person name="Kane L.T."/>
            <person name="Ebling H."/>
            <person name="Zhang L."/>
            <person name="Liu B."/>
            <person name="Eaton Z."/>
            <person name="Mclaughlin S."/>
            <person name="Kingan S."/>
            <person name="Baybayan P."/>
            <person name="Concepcion G."/>
            <person name="Jordan M."/>
            <person name="Riva A."/>
            <person name="Barbazuk W."/>
            <person name="Harkins T."/>
        </authorList>
    </citation>
    <scope>NUCLEOTIDE SEQUENCE [LARGE SCALE GENOMIC DNA]</scope>
    <source>
        <strain evidence="3">cv. Jamaican Lion 4</strain>
        <tissue evidence="2">Leaf</tissue>
    </source>
</reference>
<keyword evidence="1" id="KW-0472">Membrane</keyword>
<evidence type="ECO:0000313" key="2">
    <source>
        <dbReference type="EMBL" id="KAF4367465.1"/>
    </source>
</evidence>
<proteinExistence type="predicted"/>
<evidence type="ECO:0000313" key="3">
    <source>
        <dbReference type="Proteomes" id="UP000525078"/>
    </source>
</evidence>